<sequence length="335" mass="37552">MPGDFPRIRFARFFVNKTPVIFLLGPTASGKTDIAVDLVRRLPLEIISVDSALVYRGLDIGTGKPKSDILAMAPHRLIDIRDPAEAYSAAEFIKDAKQAIVEIEENSRIPLLVGGARLYFRALRYGFAPLPAANPAVRKRLAEQAEKWGWSMLHQRLGEVDPRAAARIHPNDPQRIQRALEVYELTGSPMTTLLSRHSRHIFDRPVIQLALLPADRSALQERIAARFHEMLAHGLVEEVQRLRARGDLHSDLPSMRAVGYRQVWNYLTGHASYPDMVSAAIAATRQLAKRQLTWLRSETEVTRFSCQDTGVADKILLSLSKKSFLKENAPSVNVL</sequence>
<dbReference type="Gene3D" id="1.10.20.140">
    <property type="match status" value="1"/>
</dbReference>
<dbReference type="HAMAP" id="MF_00185">
    <property type="entry name" value="IPP_trans"/>
    <property type="match status" value="1"/>
</dbReference>
<evidence type="ECO:0000313" key="14">
    <source>
        <dbReference type="EMBL" id="VFK78843.1"/>
    </source>
</evidence>
<feature type="region of interest" description="Interaction with substrate tRNA" evidence="10">
    <location>
        <begin position="174"/>
        <end position="178"/>
    </location>
</feature>
<protein>
    <recommendedName>
        <fullName evidence="10">tRNA dimethylallyltransferase</fullName>
        <ecNumber evidence="10">2.5.1.75</ecNumber>
    </recommendedName>
    <alternativeName>
        <fullName evidence="10">Dimethylallyl diphosphate:tRNA dimethylallyltransferase</fullName>
        <shortName evidence="10">DMAPP:tRNA dimethylallyltransferase</shortName>
        <shortName evidence="10">DMATase</shortName>
    </alternativeName>
    <alternativeName>
        <fullName evidence="10">Isopentenyl-diphosphate:tRNA isopentenyltransferase</fullName>
        <shortName evidence="10">IPP transferase</shortName>
        <shortName evidence="10">IPPT</shortName>
        <shortName evidence="10">IPTase</shortName>
    </alternativeName>
</protein>
<evidence type="ECO:0000256" key="2">
    <source>
        <dbReference type="ARBA" id="ARBA00003213"/>
    </source>
</evidence>
<evidence type="ECO:0000256" key="10">
    <source>
        <dbReference type="HAMAP-Rule" id="MF_00185"/>
    </source>
</evidence>
<keyword evidence="8 10" id="KW-0460">Magnesium</keyword>
<dbReference type="PANTHER" id="PTHR11088:SF60">
    <property type="entry name" value="TRNA DIMETHYLALLYLTRANSFERASE"/>
    <property type="match status" value="1"/>
</dbReference>
<dbReference type="InterPro" id="IPR027417">
    <property type="entry name" value="P-loop_NTPase"/>
</dbReference>
<comment type="function">
    <text evidence="2 10 12">Catalyzes the transfer of a dimethylallyl group onto the adenine at position 37 in tRNAs that read codons beginning with uridine, leading to the formation of N6-(dimethylallyl)adenosine (i(6)A).</text>
</comment>
<evidence type="ECO:0000256" key="1">
    <source>
        <dbReference type="ARBA" id="ARBA00001946"/>
    </source>
</evidence>
<keyword evidence="5 10" id="KW-0819">tRNA processing</keyword>
<dbReference type="FunFam" id="1.10.20.140:FF:000001">
    <property type="entry name" value="tRNA dimethylallyltransferase"/>
    <property type="match status" value="1"/>
</dbReference>
<keyword evidence="4 10" id="KW-0808">Transferase</keyword>
<feature type="binding site" evidence="10">
    <location>
        <begin position="27"/>
        <end position="32"/>
    </location>
    <ligand>
        <name>substrate</name>
    </ligand>
</feature>
<evidence type="ECO:0000256" key="4">
    <source>
        <dbReference type="ARBA" id="ARBA00022679"/>
    </source>
</evidence>
<organism evidence="14">
    <name type="scientific">Candidatus Kentrum sp. SD</name>
    <dbReference type="NCBI Taxonomy" id="2126332"/>
    <lineage>
        <taxon>Bacteria</taxon>
        <taxon>Pseudomonadati</taxon>
        <taxon>Pseudomonadota</taxon>
        <taxon>Gammaproteobacteria</taxon>
        <taxon>Candidatus Kentrum</taxon>
    </lineage>
</organism>
<evidence type="ECO:0000256" key="9">
    <source>
        <dbReference type="ARBA" id="ARBA00049563"/>
    </source>
</evidence>
<dbReference type="PANTHER" id="PTHR11088">
    <property type="entry name" value="TRNA DIMETHYLALLYLTRANSFERASE"/>
    <property type="match status" value="1"/>
</dbReference>
<dbReference type="SUPFAM" id="SSF52540">
    <property type="entry name" value="P-loop containing nucleoside triphosphate hydrolases"/>
    <property type="match status" value="2"/>
</dbReference>
<keyword evidence="6 10" id="KW-0547">Nucleotide-binding</keyword>
<feature type="site" description="Interaction with substrate tRNA" evidence="10">
    <location>
        <position position="138"/>
    </location>
</feature>
<accession>A0A451BKM8</accession>
<reference evidence="14" key="1">
    <citation type="submission" date="2019-02" db="EMBL/GenBank/DDBJ databases">
        <authorList>
            <person name="Gruber-Vodicka R. H."/>
            <person name="Seah K. B. B."/>
        </authorList>
    </citation>
    <scope>NUCLEOTIDE SEQUENCE</scope>
    <source>
        <strain evidence="14">BECK_S127</strain>
    </source>
</reference>
<comment type="similarity">
    <text evidence="3 10 13">Belongs to the IPP transferase family.</text>
</comment>
<keyword evidence="7 10" id="KW-0067">ATP-binding</keyword>
<evidence type="ECO:0000256" key="3">
    <source>
        <dbReference type="ARBA" id="ARBA00005842"/>
    </source>
</evidence>
<feature type="binding site" evidence="10">
    <location>
        <begin position="25"/>
        <end position="32"/>
    </location>
    <ligand>
        <name>ATP</name>
        <dbReference type="ChEBI" id="CHEBI:30616"/>
    </ligand>
</feature>
<name>A0A451BKM8_9GAMM</name>
<proteinExistence type="inferred from homology"/>
<evidence type="ECO:0000256" key="11">
    <source>
        <dbReference type="RuleBase" id="RU003783"/>
    </source>
</evidence>
<dbReference type="Pfam" id="PF01715">
    <property type="entry name" value="IPPT"/>
    <property type="match status" value="1"/>
</dbReference>
<evidence type="ECO:0000256" key="5">
    <source>
        <dbReference type="ARBA" id="ARBA00022694"/>
    </source>
</evidence>
<comment type="cofactor">
    <cofactor evidence="1 10">
        <name>Mg(2+)</name>
        <dbReference type="ChEBI" id="CHEBI:18420"/>
    </cofactor>
</comment>
<feature type="region of interest" description="Interaction with substrate tRNA" evidence="10">
    <location>
        <begin position="50"/>
        <end position="53"/>
    </location>
</feature>
<dbReference type="AlphaFoldDB" id="A0A451BKM8"/>
<dbReference type="EC" id="2.5.1.75" evidence="10"/>
<comment type="catalytic activity">
    <reaction evidence="9 10 11">
        <text>adenosine(37) in tRNA + dimethylallyl diphosphate = N(6)-dimethylallyladenosine(37) in tRNA + diphosphate</text>
        <dbReference type="Rhea" id="RHEA:26482"/>
        <dbReference type="Rhea" id="RHEA-COMP:10162"/>
        <dbReference type="Rhea" id="RHEA-COMP:10375"/>
        <dbReference type="ChEBI" id="CHEBI:33019"/>
        <dbReference type="ChEBI" id="CHEBI:57623"/>
        <dbReference type="ChEBI" id="CHEBI:74411"/>
        <dbReference type="ChEBI" id="CHEBI:74415"/>
        <dbReference type="EC" id="2.5.1.75"/>
    </reaction>
</comment>
<dbReference type="EMBL" id="CAADHB010000027">
    <property type="protein sequence ID" value="VFK78843.1"/>
    <property type="molecule type" value="Genomic_DNA"/>
</dbReference>
<dbReference type="GO" id="GO:0052381">
    <property type="term" value="F:tRNA dimethylallyltransferase activity"/>
    <property type="evidence" value="ECO:0007669"/>
    <property type="project" value="UniProtKB-UniRule"/>
</dbReference>
<dbReference type="NCBIfam" id="TIGR00174">
    <property type="entry name" value="miaA"/>
    <property type="match status" value="1"/>
</dbReference>
<comment type="subunit">
    <text evidence="10">Monomer.</text>
</comment>
<evidence type="ECO:0000256" key="12">
    <source>
        <dbReference type="RuleBase" id="RU003784"/>
    </source>
</evidence>
<evidence type="ECO:0000256" key="13">
    <source>
        <dbReference type="RuleBase" id="RU003785"/>
    </source>
</evidence>
<evidence type="ECO:0000256" key="8">
    <source>
        <dbReference type="ARBA" id="ARBA00022842"/>
    </source>
</evidence>
<dbReference type="Gene3D" id="3.40.50.300">
    <property type="entry name" value="P-loop containing nucleotide triphosphate hydrolases"/>
    <property type="match status" value="1"/>
</dbReference>
<gene>
    <name evidence="10" type="primary">miaA</name>
    <name evidence="14" type="ORF">BECKSD772D_GA0070982_102712</name>
</gene>
<dbReference type="GO" id="GO:0005524">
    <property type="term" value="F:ATP binding"/>
    <property type="evidence" value="ECO:0007669"/>
    <property type="project" value="UniProtKB-UniRule"/>
</dbReference>
<dbReference type="GO" id="GO:0006400">
    <property type="term" value="P:tRNA modification"/>
    <property type="evidence" value="ECO:0007669"/>
    <property type="project" value="TreeGrafter"/>
</dbReference>
<evidence type="ECO:0000256" key="6">
    <source>
        <dbReference type="ARBA" id="ARBA00022741"/>
    </source>
</evidence>
<dbReference type="InterPro" id="IPR018022">
    <property type="entry name" value="IPT"/>
</dbReference>
<dbReference type="InterPro" id="IPR039657">
    <property type="entry name" value="Dimethylallyltransferase"/>
</dbReference>
<comment type="caution">
    <text evidence="10">Lacks conserved residue(s) required for the propagation of feature annotation.</text>
</comment>
<evidence type="ECO:0000256" key="7">
    <source>
        <dbReference type="ARBA" id="ARBA00022840"/>
    </source>
</evidence>